<keyword evidence="1" id="KW-0812">Transmembrane</keyword>
<gene>
    <name evidence="2" type="ORF">C0J00_09200</name>
</gene>
<proteinExistence type="predicted"/>
<evidence type="ECO:0000313" key="3">
    <source>
        <dbReference type="Proteomes" id="UP000238956"/>
    </source>
</evidence>
<keyword evidence="3" id="KW-1185">Reference proteome</keyword>
<sequence>MDIILTAIPFLLLHIVCYSLSFCLVRLSVSQKIGSFLTSYNNILKVLQLLLLLYAVGFYYFYMIQSIWIIVIAMTVGLVTLPNIIPFLLLHLWTKDVLTTNWKWIFHLSSPFVLWNIYLLWYLESIHENGVADFDVNPVLKYLAILALVVFYLLQTYYLAYLSHKSNAS</sequence>
<keyword evidence="1" id="KW-0472">Membrane</keyword>
<reference evidence="2 3" key="1">
    <citation type="submission" date="2017-12" db="EMBL/GenBank/DDBJ databases">
        <authorList>
            <person name="Hurst M.R.H."/>
        </authorList>
    </citation>
    <scope>NUCLEOTIDE SEQUENCE [LARGE SCALE GENOMIC DNA]</scope>
    <source>
        <strain evidence="2 3">TH11417</strain>
    </source>
</reference>
<feature type="transmembrane region" description="Helical" evidence="1">
    <location>
        <begin position="68"/>
        <end position="92"/>
    </location>
</feature>
<feature type="transmembrane region" description="Helical" evidence="1">
    <location>
        <begin position="6"/>
        <end position="25"/>
    </location>
</feature>
<organism evidence="2 3">
    <name type="scientific">Streptococcus pluranimalium</name>
    <dbReference type="NCBI Taxonomy" id="82348"/>
    <lineage>
        <taxon>Bacteria</taxon>
        <taxon>Bacillati</taxon>
        <taxon>Bacillota</taxon>
        <taxon>Bacilli</taxon>
        <taxon>Lactobacillales</taxon>
        <taxon>Streptococcaceae</taxon>
        <taxon>Streptococcus</taxon>
    </lineage>
</organism>
<name>A0A2L0D612_9STRE</name>
<dbReference type="Proteomes" id="UP000238956">
    <property type="component" value="Chromosome"/>
</dbReference>
<evidence type="ECO:0000313" key="2">
    <source>
        <dbReference type="EMBL" id="AUW97262.1"/>
    </source>
</evidence>
<feature type="transmembrane region" description="Helical" evidence="1">
    <location>
        <begin position="104"/>
        <end position="122"/>
    </location>
</feature>
<dbReference type="EMBL" id="CP025536">
    <property type="protein sequence ID" value="AUW97262.1"/>
    <property type="molecule type" value="Genomic_DNA"/>
</dbReference>
<feature type="transmembrane region" description="Helical" evidence="1">
    <location>
        <begin position="142"/>
        <end position="162"/>
    </location>
</feature>
<accession>A0A2L0D612</accession>
<keyword evidence="1" id="KW-1133">Transmembrane helix</keyword>
<feature type="transmembrane region" description="Helical" evidence="1">
    <location>
        <begin position="46"/>
        <end position="62"/>
    </location>
</feature>
<reference evidence="2 3" key="2">
    <citation type="submission" date="2018-02" db="EMBL/GenBank/DDBJ databases">
        <title>Whole genome sequencing analysis of Streptococcus pluranimalium isolated from cattle infected mastitis in China.</title>
        <authorList>
            <person name="Zhang J.-R."/>
            <person name="Hu G.-Z."/>
        </authorList>
    </citation>
    <scope>NUCLEOTIDE SEQUENCE [LARGE SCALE GENOMIC DNA]</scope>
    <source>
        <strain evidence="2 3">TH11417</strain>
    </source>
</reference>
<protein>
    <submittedName>
        <fullName evidence="2">Uncharacterized protein</fullName>
    </submittedName>
</protein>
<dbReference type="KEGG" id="splr:C0J00_09200"/>
<evidence type="ECO:0000256" key="1">
    <source>
        <dbReference type="SAM" id="Phobius"/>
    </source>
</evidence>
<dbReference type="AlphaFoldDB" id="A0A2L0D612"/>